<protein>
    <submittedName>
        <fullName evidence="1">Uncharacterized protein</fullName>
    </submittedName>
</protein>
<reference evidence="1" key="2">
    <citation type="submission" date="2023-04" db="EMBL/GenBank/DDBJ databases">
        <authorList>
            <person name="Bu L."/>
            <person name="Lu L."/>
            <person name="Laidemitt M.R."/>
            <person name="Zhang S.M."/>
            <person name="Mutuku M."/>
            <person name="Mkoji G."/>
            <person name="Steinauer M."/>
            <person name="Loker E.S."/>
        </authorList>
    </citation>
    <scope>NUCLEOTIDE SEQUENCE</scope>
    <source>
        <strain evidence="1">KasaAsao</strain>
        <tissue evidence="1">Whole Snail</tissue>
    </source>
</reference>
<proteinExistence type="predicted"/>
<organism evidence="1 2">
    <name type="scientific">Biomphalaria pfeifferi</name>
    <name type="common">Bloodfluke planorb</name>
    <name type="synonym">Freshwater snail</name>
    <dbReference type="NCBI Taxonomy" id="112525"/>
    <lineage>
        <taxon>Eukaryota</taxon>
        <taxon>Metazoa</taxon>
        <taxon>Spiralia</taxon>
        <taxon>Lophotrochozoa</taxon>
        <taxon>Mollusca</taxon>
        <taxon>Gastropoda</taxon>
        <taxon>Heterobranchia</taxon>
        <taxon>Euthyneura</taxon>
        <taxon>Panpulmonata</taxon>
        <taxon>Hygrophila</taxon>
        <taxon>Lymnaeoidea</taxon>
        <taxon>Planorbidae</taxon>
        <taxon>Biomphalaria</taxon>
    </lineage>
</organism>
<dbReference type="EMBL" id="JASAOG010000128">
    <property type="protein sequence ID" value="KAK0049240.1"/>
    <property type="molecule type" value="Genomic_DNA"/>
</dbReference>
<sequence length="127" mass="14380">MFEGMSIHEWQQVSPFATLRLSVNIEIPLFAPSILSYPVKGALTSPPPFTKMVSIKVTWHVGGEDNDWDMPYALVDYYAHSDLAWTPFPYCYVNKPNPCRFILFELPSTSPTLSPRWLAPNTTINTG</sequence>
<name>A0AAD8B719_BIOPF</name>
<dbReference type="Proteomes" id="UP001233172">
    <property type="component" value="Unassembled WGS sequence"/>
</dbReference>
<comment type="caution">
    <text evidence="1">The sequence shown here is derived from an EMBL/GenBank/DDBJ whole genome shotgun (WGS) entry which is preliminary data.</text>
</comment>
<accession>A0AAD8B719</accession>
<reference evidence="1" key="1">
    <citation type="journal article" date="2023" name="PLoS Negl. Trop. Dis.">
        <title>A genome sequence for Biomphalaria pfeifferi, the major vector snail for the human-infecting parasite Schistosoma mansoni.</title>
        <authorList>
            <person name="Bu L."/>
            <person name="Lu L."/>
            <person name="Laidemitt M.R."/>
            <person name="Zhang S.M."/>
            <person name="Mutuku M."/>
            <person name="Mkoji G."/>
            <person name="Steinauer M."/>
            <person name="Loker E.S."/>
        </authorList>
    </citation>
    <scope>NUCLEOTIDE SEQUENCE</scope>
    <source>
        <strain evidence="1">KasaAsao</strain>
    </source>
</reference>
<keyword evidence="2" id="KW-1185">Reference proteome</keyword>
<dbReference type="AlphaFoldDB" id="A0AAD8B719"/>
<gene>
    <name evidence="1" type="ORF">Bpfe_021333</name>
</gene>
<evidence type="ECO:0000313" key="1">
    <source>
        <dbReference type="EMBL" id="KAK0049240.1"/>
    </source>
</evidence>
<evidence type="ECO:0000313" key="2">
    <source>
        <dbReference type="Proteomes" id="UP001233172"/>
    </source>
</evidence>